<keyword evidence="1" id="KW-1133">Transmembrane helix</keyword>
<keyword evidence="1" id="KW-0472">Membrane</keyword>
<dbReference type="Proteomes" id="UP001501153">
    <property type="component" value="Unassembled WGS sequence"/>
</dbReference>
<feature type="transmembrane region" description="Helical" evidence="1">
    <location>
        <begin position="87"/>
        <end position="106"/>
    </location>
</feature>
<gene>
    <name evidence="2" type="ORF">GCM10023185_31440</name>
</gene>
<protein>
    <recommendedName>
        <fullName evidence="4">DUF304 domain-containing protein</fullName>
    </recommendedName>
</protein>
<evidence type="ECO:0000313" key="3">
    <source>
        <dbReference type="Proteomes" id="UP001501153"/>
    </source>
</evidence>
<comment type="caution">
    <text evidence="2">The sequence shown here is derived from an EMBL/GenBank/DDBJ whole genome shotgun (WGS) entry which is preliminary data.</text>
</comment>
<name>A0ABP8IMR0_9BACT</name>
<keyword evidence="3" id="KW-1185">Reference proteome</keyword>
<evidence type="ECO:0000256" key="1">
    <source>
        <dbReference type="SAM" id="Phobius"/>
    </source>
</evidence>
<sequence>MQFQQRQFTRTTLLALREHGLYLGQGDGRGRMSLEVEMPYEEVLPLRIERRNTRPERQLPGVLFLLIWAASSASRSLSQGEAASDEFWLWAIGLGLGLLAVVLYGVRNWWYQLVLHTGRGQVVLADRRSDRRALLDFAETLEARTKSYLRREYAAVNPLGFIEPQLRRVAWLRELNVLSGPEATALSTRLTGRLTATPLRSMGQELEAPYVN</sequence>
<organism evidence="2 3">
    <name type="scientific">Hymenobacter saemangeumensis</name>
    <dbReference type="NCBI Taxonomy" id="1084522"/>
    <lineage>
        <taxon>Bacteria</taxon>
        <taxon>Pseudomonadati</taxon>
        <taxon>Bacteroidota</taxon>
        <taxon>Cytophagia</taxon>
        <taxon>Cytophagales</taxon>
        <taxon>Hymenobacteraceae</taxon>
        <taxon>Hymenobacter</taxon>
    </lineage>
</organism>
<dbReference type="RefSeq" id="WP_345237053.1">
    <property type="nucleotide sequence ID" value="NZ_BAABGZ010000067.1"/>
</dbReference>
<keyword evidence="1" id="KW-0812">Transmembrane</keyword>
<feature type="transmembrane region" description="Helical" evidence="1">
    <location>
        <begin position="59"/>
        <end position="75"/>
    </location>
</feature>
<proteinExistence type="predicted"/>
<dbReference type="EMBL" id="BAABGZ010000067">
    <property type="protein sequence ID" value="GAA4363031.1"/>
    <property type="molecule type" value="Genomic_DNA"/>
</dbReference>
<evidence type="ECO:0000313" key="2">
    <source>
        <dbReference type="EMBL" id="GAA4363031.1"/>
    </source>
</evidence>
<accession>A0ABP8IMR0</accession>
<reference evidence="3" key="1">
    <citation type="journal article" date="2019" name="Int. J. Syst. Evol. Microbiol.">
        <title>The Global Catalogue of Microorganisms (GCM) 10K type strain sequencing project: providing services to taxonomists for standard genome sequencing and annotation.</title>
        <authorList>
            <consortium name="The Broad Institute Genomics Platform"/>
            <consortium name="The Broad Institute Genome Sequencing Center for Infectious Disease"/>
            <person name="Wu L."/>
            <person name="Ma J."/>
        </authorList>
    </citation>
    <scope>NUCLEOTIDE SEQUENCE [LARGE SCALE GENOMIC DNA]</scope>
    <source>
        <strain evidence="3">JCM 17923</strain>
    </source>
</reference>
<evidence type="ECO:0008006" key="4">
    <source>
        <dbReference type="Google" id="ProtNLM"/>
    </source>
</evidence>